<evidence type="ECO:0000313" key="8">
    <source>
        <dbReference type="Proteomes" id="UP000656042"/>
    </source>
</evidence>
<dbReference type="InterPro" id="IPR050406">
    <property type="entry name" value="FGGY_Carb_Kinase"/>
</dbReference>
<proteinExistence type="inferred from homology"/>
<organism evidence="7 8">
    <name type="scientific">Mangrovihabitans endophyticus</name>
    <dbReference type="NCBI Taxonomy" id="1751298"/>
    <lineage>
        <taxon>Bacteria</taxon>
        <taxon>Bacillati</taxon>
        <taxon>Actinomycetota</taxon>
        <taxon>Actinomycetes</taxon>
        <taxon>Micromonosporales</taxon>
        <taxon>Micromonosporaceae</taxon>
        <taxon>Mangrovihabitans</taxon>
    </lineage>
</organism>
<dbReference type="PANTHER" id="PTHR43095">
    <property type="entry name" value="SUGAR KINASE"/>
    <property type="match status" value="1"/>
</dbReference>
<evidence type="ECO:0000259" key="6">
    <source>
        <dbReference type="Pfam" id="PF02782"/>
    </source>
</evidence>
<comment type="caution">
    <text evidence="7">The sequence shown here is derived from an EMBL/GenBank/DDBJ whole genome shotgun (WGS) entry which is preliminary data.</text>
</comment>
<feature type="domain" description="Carbohydrate kinase FGGY N-terminal" evidence="5">
    <location>
        <begin position="5"/>
        <end position="248"/>
    </location>
</feature>
<protein>
    <submittedName>
        <fullName evidence="7">Sugar kinase</fullName>
    </submittedName>
</protein>
<dbReference type="RefSeq" id="WP_189079494.1">
    <property type="nucleotide sequence ID" value="NZ_BMMX01000009.1"/>
</dbReference>
<gene>
    <name evidence="7" type="ORF">GCM10012284_26650</name>
</gene>
<keyword evidence="3" id="KW-0808">Transferase</keyword>
<keyword evidence="4 7" id="KW-0418">Kinase</keyword>
<keyword evidence="2" id="KW-0859">Xylose metabolism</keyword>
<dbReference type="GO" id="GO:0016301">
    <property type="term" value="F:kinase activity"/>
    <property type="evidence" value="ECO:0007669"/>
    <property type="project" value="UniProtKB-KW"/>
</dbReference>
<keyword evidence="8" id="KW-1185">Reference proteome</keyword>
<evidence type="ECO:0000256" key="4">
    <source>
        <dbReference type="ARBA" id="ARBA00022777"/>
    </source>
</evidence>
<dbReference type="AlphaFoldDB" id="A0A8J3FPN6"/>
<dbReference type="PIRSF" id="PIRSF000538">
    <property type="entry name" value="GlpK"/>
    <property type="match status" value="1"/>
</dbReference>
<dbReference type="Gene3D" id="3.30.420.40">
    <property type="match status" value="2"/>
</dbReference>
<comment type="similarity">
    <text evidence="1">Belongs to the FGGY kinase family.</text>
</comment>
<reference evidence="7" key="1">
    <citation type="journal article" date="2014" name="Int. J. Syst. Evol. Microbiol.">
        <title>Complete genome sequence of Corynebacterium casei LMG S-19264T (=DSM 44701T), isolated from a smear-ripened cheese.</title>
        <authorList>
            <consortium name="US DOE Joint Genome Institute (JGI-PGF)"/>
            <person name="Walter F."/>
            <person name="Albersmeier A."/>
            <person name="Kalinowski J."/>
            <person name="Ruckert C."/>
        </authorList>
    </citation>
    <scope>NUCLEOTIDE SEQUENCE</scope>
    <source>
        <strain evidence="7">CGMCC 4.7299</strain>
    </source>
</reference>
<evidence type="ECO:0000256" key="3">
    <source>
        <dbReference type="ARBA" id="ARBA00022679"/>
    </source>
</evidence>
<evidence type="ECO:0000256" key="2">
    <source>
        <dbReference type="ARBA" id="ARBA00022629"/>
    </source>
</evidence>
<dbReference type="InterPro" id="IPR018485">
    <property type="entry name" value="FGGY_C"/>
</dbReference>
<dbReference type="Pfam" id="PF00370">
    <property type="entry name" value="FGGY_N"/>
    <property type="match status" value="1"/>
</dbReference>
<name>A0A8J3FPN6_9ACTN</name>
<dbReference type="InterPro" id="IPR018484">
    <property type="entry name" value="FGGY_N"/>
</dbReference>
<evidence type="ECO:0000259" key="5">
    <source>
        <dbReference type="Pfam" id="PF00370"/>
    </source>
</evidence>
<sequence length="502" mass="53085">MSDLFLGIDVGTSSSKAVVAGADGAVIATAARRHGMDLPRPGWAEVDAERVWWADVVALARELSERTAGAGRIAGVCVSGVGPCLLPCDAGLRPLRPAILYGIDSRAHAEIDELTTLFGAEEIFAHGGKALSSQAVGPKLRWLRRTEPQVWERTAGWYNSHSFAVARLTGEYVLDHHTASQCDPLYDIRRGAWNTDWAEQVAPGVPLPRLAWSSEIVGTVTAEAAGQTGIPAGTPVAAGTVDAWAEAFSAGVRQPGDLMLMYGSTMFFVQALEGFRSHPMLWTTAGVEPGTFTLAAGMATSGSLTGWIQELTGGADFADLVTEAAAVPPGSDGLVVLPYFAGERTPHFDPRARGVIAGLSLRHRRGHLFRGAYEGIAYGIRQIMEFIDNSGGGPAKRLVAVGGGTQGGLWTQIVTDVTGREQLLPEQTIGASYGDALLAAIGTGAVPADTDWTRIAEVVTPHAGNSRVYDELYRTFTELYPATLTQVHRLADLQETGSGAPS</sequence>
<dbReference type="Proteomes" id="UP000656042">
    <property type="component" value="Unassembled WGS sequence"/>
</dbReference>
<dbReference type="InterPro" id="IPR000577">
    <property type="entry name" value="Carb_kinase_FGGY"/>
</dbReference>
<dbReference type="CDD" id="cd07804">
    <property type="entry name" value="ASKHA_NBD_FGGY_RrXK-like"/>
    <property type="match status" value="1"/>
</dbReference>
<dbReference type="SUPFAM" id="SSF53067">
    <property type="entry name" value="Actin-like ATPase domain"/>
    <property type="match status" value="2"/>
</dbReference>
<dbReference type="PANTHER" id="PTHR43095:SF5">
    <property type="entry name" value="XYLULOSE KINASE"/>
    <property type="match status" value="1"/>
</dbReference>
<dbReference type="GO" id="GO:0042732">
    <property type="term" value="P:D-xylose metabolic process"/>
    <property type="evidence" value="ECO:0007669"/>
    <property type="project" value="UniProtKB-KW"/>
</dbReference>
<accession>A0A8J3FPN6</accession>
<dbReference type="EMBL" id="BMMX01000009">
    <property type="protein sequence ID" value="GGK91448.1"/>
    <property type="molecule type" value="Genomic_DNA"/>
</dbReference>
<reference evidence="7" key="2">
    <citation type="submission" date="2020-09" db="EMBL/GenBank/DDBJ databases">
        <authorList>
            <person name="Sun Q."/>
            <person name="Zhou Y."/>
        </authorList>
    </citation>
    <scope>NUCLEOTIDE SEQUENCE</scope>
    <source>
        <strain evidence="7">CGMCC 4.7299</strain>
    </source>
</reference>
<evidence type="ECO:0000313" key="7">
    <source>
        <dbReference type="EMBL" id="GGK91448.1"/>
    </source>
</evidence>
<dbReference type="Pfam" id="PF02782">
    <property type="entry name" value="FGGY_C"/>
    <property type="match status" value="1"/>
</dbReference>
<feature type="domain" description="Carbohydrate kinase FGGY C-terminal" evidence="6">
    <location>
        <begin position="264"/>
        <end position="441"/>
    </location>
</feature>
<evidence type="ECO:0000256" key="1">
    <source>
        <dbReference type="ARBA" id="ARBA00009156"/>
    </source>
</evidence>
<dbReference type="InterPro" id="IPR043129">
    <property type="entry name" value="ATPase_NBD"/>
</dbReference>
<keyword evidence="2" id="KW-0119">Carbohydrate metabolism</keyword>